<feature type="transmembrane region" description="Helical" evidence="6">
    <location>
        <begin position="77"/>
        <end position="99"/>
    </location>
</feature>
<evidence type="ECO:0000313" key="7">
    <source>
        <dbReference type="EMBL" id="QUS54884.1"/>
    </source>
</evidence>
<evidence type="ECO:0000256" key="5">
    <source>
        <dbReference type="ARBA" id="ARBA00023136"/>
    </source>
</evidence>
<keyword evidence="3 6" id="KW-0812">Transmembrane</keyword>
<keyword evidence="4 6" id="KW-1133">Transmembrane helix</keyword>
<dbReference type="PANTHER" id="PTHR30086:SF20">
    <property type="entry name" value="ARGININE EXPORTER PROTEIN ARGO-RELATED"/>
    <property type="match status" value="1"/>
</dbReference>
<dbReference type="EMBL" id="CP074126">
    <property type="protein sequence ID" value="QUS54884.1"/>
    <property type="molecule type" value="Genomic_DNA"/>
</dbReference>
<keyword evidence="5 6" id="KW-0472">Membrane</keyword>
<proteinExistence type="predicted"/>
<feature type="transmembrane region" description="Helical" evidence="6">
    <location>
        <begin position="12"/>
        <end position="35"/>
    </location>
</feature>
<reference evidence="7 8" key="1">
    <citation type="journal article" date="2021" name="Angew. Chem. Int. Ed. Engl.">
        <title>A novel family of nonribosomal peptides modulate collective behavior in Pseudovibrio bacteria isolated from marine sponges.</title>
        <authorList>
            <person name="Ioca L.P."/>
            <person name="Dai Y."/>
            <person name="Kunakom S."/>
            <person name="Diaz-Espinosa J."/>
            <person name="Krunic A."/>
            <person name="Crnkovic C.M."/>
            <person name="Orjala J."/>
            <person name="Sanchez L.M."/>
            <person name="Ferreira A.G."/>
            <person name="Berlinck R.G.S."/>
            <person name="Eustaquio A.S."/>
        </authorList>
    </citation>
    <scope>NUCLEOTIDE SEQUENCE [LARGE SCALE GENOMIC DNA]</scope>
    <source>
        <strain evidence="7 8">Ab134</strain>
    </source>
</reference>
<dbReference type="PANTHER" id="PTHR30086">
    <property type="entry name" value="ARGININE EXPORTER PROTEIN ARGO"/>
    <property type="match status" value="1"/>
</dbReference>
<feature type="transmembrane region" description="Helical" evidence="6">
    <location>
        <begin position="47"/>
        <end position="71"/>
    </location>
</feature>
<feature type="transmembrane region" description="Helical" evidence="6">
    <location>
        <begin position="155"/>
        <end position="180"/>
    </location>
</feature>
<gene>
    <name evidence="7" type="ORF">KGB56_16105</name>
</gene>
<evidence type="ECO:0000256" key="2">
    <source>
        <dbReference type="ARBA" id="ARBA00022475"/>
    </source>
</evidence>
<keyword evidence="2" id="KW-1003">Cell membrane</keyword>
<evidence type="ECO:0000256" key="6">
    <source>
        <dbReference type="SAM" id="Phobius"/>
    </source>
</evidence>
<evidence type="ECO:0000256" key="3">
    <source>
        <dbReference type="ARBA" id="ARBA00022692"/>
    </source>
</evidence>
<keyword evidence="8" id="KW-1185">Reference proteome</keyword>
<comment type="subcellular location">
    <subcellularLocation>
        <location evidence="1">Cell membrane</location>
        <topology evidence="1">Multi-pass membrane protein</topology>
    </subcellularLocation>
</comment>
<evidence type="ECO:0000256" key="1">
    <source>
        <dbReference type="ARBA" id="ARBA00004651"/>
    </source>
</evidence>
<sequence>MYTLEYNMDLWVWFSFVLISAANIVTPGPAILNTVRRAAQLGMGRVFPTILGNTLGLAIAGSFCAGGVASFVLTSEILWSVFRWLGVGYLVWLGLKFVFKREEIDLSGDVRTSVSGMTLFWEAFLLAVTNPKAILFFVALFPQVMRSESALLPQAAILVATFCGISVLSLCSYSALASLLRARFVTQTRYRRFRVVSGFVLFGFAGKIAGEVR</sequence>
<feature type="transmembrane region" description="Helical" evidence="6">
    <location>
        <begin position="119"/>
        <end position="143"/>
    </location>
</feature>
<feature type="transmembrane region" description="Helical" evidence="6">
    <location>
        <begin position="192"/>
        <end position="210"/>
    </location>
</feature>
<dbReference type="InterPro" id="IPR001123">
    <property type="entry name" value="LeuE-type"/>
</dbReference>
<name>A0ABX8AII5_9HYPH</name>
<dbReference type="Proteomes" id="UP000680706">
    <property type="component" value="Chromosome"/>
</dbReference>
<protein>
    <submittedName>
        <fullName evidence="7">LysE family translocator</fullName>
    </submittedName>
</protein>
<accession>A0ABX8AII5</accession>
<dbReference type="PIRSF" id="PIRSF006324">
    <property type="entry name" value="LeuE"/>
    <property type="match status" value="1"/>
</dbReference>
<evidence type="ECO:0000256" key="4">
    <source>
        <dbReference type="ARBA" id="ARBA00022989"/>
    </source>
</evidence>
<evidence type="ECO:0000313" key="8">
    <source>
        <dbReference type="Proteomes" id="UP000680706"/>
    </source>
</evidence>
<organism evidence="7 8">
    <name type="scientific">Pseudovibrio brasiliensis</name>
    <dbReference type="NCBI Taxonomy" id="1898042"/>
    <lineage>
        <taxon>Bacteria</taxon>
        <taxon>Pseudomonadati</taxon>
        <taxon>Pseudomonadota</taxon>
        <taxon>Alphaproteobacteria</taxon>
        <taxon>Hyphomicrobiales</taxon>
        <taxon>Stappiaceae</taxon>
        <taxon>Pseudovibrio</taxon>
    </lineage>
</organism>
<dbReference type="Pfam" id="PF01810">
    <property type="entry name" value="LysE"/>
    <property type="match status" value="1"/>
</dbReference>